<dbReference type="EMBL" id="JAVXUP010000761">
    <property type="protein sequence ID" value="KAK3021410.1"/>
    <property type="molecule type" value="Genomic_DNA"/>
</dbReference>
<keyword evidence="2" id="KW-0479">Metal-binding</keyword>
<comment type="similarity">
    <text evidence="4">Belongs to the HIPP family.</text>
</comment>
<comment type="caution">
    <text evidence="7">The sequence shown here is derived from an EMBL/GenBank/DDBJ whole genome shotgun (WGS) entry which is preliminary data.</text>
</comment>
<keyword evidence="6" id="KW-0732">Signal</keyword>
<dbReference type="InterPro" id="IPR044577">
    <property type="entry name" value="HIPP4/7/8/17/18/19"/>
</dbReference>
<evidence type="ECO:0000256" key="1">
    <source>
        <dbReference type="ARBA" id="ARBA00022481"/>
    </source>
</evidence>
<keyword evidence="1" id="KW-0488">Methylation</keyword>
<evidence type="ECO:0000256" key="4">
    <source>
        <dbReference type="ARBA" id="ARBA00024045"/>
    </source>
</evidence>
<evidence type="ECO:0000256" key="3">
    <source>
        <dbReference type="ARBA" id="ARBA00023289"/>
    </source>
</evidence>
<dbReference type="AlphaFoldDB" id="A0AA88WF73"/>
<feature type="region of interest" description="Disordered" evidence="5">
    <location>
        <begin position="20"/>
        <end position="45"/>
    </location>
</feature>
<organism evidence="7 8">
    <name type="scientific">Escallonia herrerae</name>
    <dbReference type="NCBI Taxonomy" id="1293975"/>
    <lineage>
        <taxon>Eukaryota</taxon>
        <taxon>Viridiplantae</taxon>
        <taxon>Streptophyta</taxon>
        <taxon>Embryophyta</taxon>
        <taxon>Tracheophyta</taxon>
        <taxon>Spermatophyta</taxon>
        <taxon>Magnoliopsida</taxon>
        <taxon>eudicotyledons</taxon>
        <taxon>Gunneridae</taxon>
        <taxon>Pentapetalae</taxon>
        <taxon>asterids</taxon>
        <taxon>campanulids</taxon>
        <taxon>Escalloniales</taxon>
        <taxon>Escalloniaceae</taxon>
        <taxon>Escallonia</taxon>
    </lineage>
</organism>
<keyword evidence="3" id="KW-0449">Lipoprotein</keyword>
<dbReference type="PANTHER" id="PTHR46195:SF3">
    <property type="entry name" value="HEAVY METAL-ASSOCIATED ISOPRENYLATED PLANT PROTEIN 3-LIKE"/>
    <property type="match status" value="1"/>
</dbReference>
<sequence>MSQKTLIVIWMRLRVVCSTQRKNKPQQQAEELNNEGNDAGNKQNPNGVILGVEVVETNTKAHKVIVRGKNPDPTKVAERLQRKMDKHMDLISPILPKKEEKKPEPKVVEVVLKIFLHCDGCAKDINYCIHEMEVKKQAASQESTGSFSGRDGSSALFQDVKYRSAAVPKLSSNLMPGNLVSHGPNNALVPTDKNKGSIAADPQVSLRIDKWFISVCNPQNRIRDSSVPYPQVPVFGAARIEEAQLKLLA</sequence>
<feature type="signal peptide" evidence="6">
    <location>
        <begin position="1"/>
        <end position="18"/>
    </location>
</feature>
<accession>A0AA88WF73</accession>
<protein>
    <submittedName>
        <fullName evidence="7">Uncharacterized protein</fullName>
    </submittedName>
</protein>
<keyword evidence="8" id="KW-1185">Reference proteome</keyword>
<dbReference type="Gene3D" id="3.30.70.100">
    <property type="match status" value="1"/>
</dbReference>
<dbReference type="PANTHER" id="PTHR46195">
    <property type="entry name" value="HEAVY METAL-ASSOCIATED ISOPRENYLATED PLANT PROTEIN 7"/>
    <property type="match status" value="1"/>
</dbReference>
<keyword evidence="3" id="KW-0636">Prenylation</keyword>
<evidence type="ECO:0000313" key="8">
    <source>
        <dbReference type="Proteomes" id="UP001188597"/>
    </source>
</evidence>
<gene>
    <name evidence="7" type="ORF">RJ639_046818</name>
</gene>
<evidence type="ECO:0000256" key="5">
    <source>
        <dbReference type="SAM" id="MobiDB-lite"/>
    </source>
</evidence>
<proteinExistence type="inferred from homology"/>
<reference evidence="7" key="1">
    <citation type="submission" date="2022-12" db="EMBL/GenBank/DDBJ databases">
        <title>Draft genome assemblies for two species of Escallonia (Escalloniales).</title>
        <authorList>
            <person name="Chanderbali A."/>
            <person name="Dervinis C."/>
            <person name="Anghel I."/>
            <person name="Soltis D."/>
            <person name="Soltis P."/>
            <person name="Zapata F."/>
        </authorList>
    </citation>
    <scope>NUCLEOTIDE SEQUENCE</scope>
    <source>
        <strain evidence="7">UCBG64.0493</strain>
        <tissue evidence="7">Leaf</tissue>
    </source>
</reference>
<evidence type="ECO:0000256" key="2">
    <source>
        <dbReference type="ARBA" id="ARBA00022723"/>
    </source>
</evidence>
<evidence type="ECO:0000256" key="6">
    <source>
        <dbReference type="SAM" id="SignalP"/>
    </source>
</evidence>
<feature type="chain" id="PRO_5041730346" evidence="6">
    <location>
        <begin position="19"/>
        <end position="249"/>
    </location>
</feature>
<dbReference type="GO" id="GO:0046872">
    <property type="term" value="F:metal ion binding"/>
    <property type="evidence" value="ECO:0007669"/>
    <property type="project" value="UniProtKB-KW"/>
</dbReference>
<dbReference type="Proteomes" id="UP001188597">
    <property type="component" value="Unassembled WGS sequence"/>
</dbReference>
<name>A0AA88WF73_9ASTE</name>
<evidence type="ECO:0000313" key="7">
    <source>
        <dbReference type="EMBL" id="KAK3021410.1"/>
    </source>
</evidence>